<dbReference type="AlphaFoldDB" id="E6VUQ2"/>
<evidence type="ECO:0000313" key="3">
    <source>
        <dbReference type="Proteomes" id="UP000002191"/>
    </source>
</evidence>
<reference evidence="2 3" key="2">
    <citation type="journal article" date="2014" name="Genome Announc.">
        <title>Complete Genome Sequence of the Subsurface, Mesophilic Sulfate-Reducing Bacterium Desulfovibrio aespoeensis Aspo-2.</title>
        <authorList>
            <person name="Pedersen K."/>
            <person name="Bengtsson A."/>
            <person name="Edlund J."/>
            <person name="Rabe L."/>
            <person name="Hazen T."/>
            <person name="Chakraborty R."/>
            <person name="Goodwin L."/>
            <person name="Shapiro N."/>
        </authorList>
    </citation>
    <scope>NUCLEOTIDE SEQUENCE [LARGE SCALE GENOMIC DNA]</scope>
    <source>
        <strain evidence="3">ATCC 700646 / DSM 10631 / Aspo-2</strain>
    </source>
</reference>
<feature type="transmembrane region" description="Helical" evidence="1">
    <location>
        <begin position="6"/>
        <end position="25"/>
    </location>
</feature>
<name>E6VUQ2_PSEA9</name>
<dbReference type="Proteomes" id="UP000002191">
    <property type="component" value="Chromosome"/>
</dbReference>
<feature type="transmembrane region" description="Helical" evidence="1">
    <location>
        <begin position="37"/>
        <end position="56"/>
    </location>
</feature>
<sequence length="99" mass="10767">MRLPAFWWLLALPVVIQGAFFVRLCVVRLRGNALQPLSGRMVLLLAASGLAGLAYGVVQSDPLFVVGQACLLIVYYRMRTPGAAPRGESASPPRAEERE</sequence>
<keyword evidence="3" id="KW-1185">Reference proteome</keyword>
<organism evidence="2 3">
    <name type="scientific">Pseudodesulfovibrio aespoeensis (strain ATCC 700646 / DSM 10631 / Aspo-2)</name>
    <name type="common">Desulfovibrio aespoeensis</name>
    <dbReference type="NCBI Taxonomy" id="643562"/>
    <lineage>
        <taxon>Bacteria</taxon>
        <taxon>Pseudomonadati</taxon>
        <taxon>Thermodesulfobacteriota</taxon>
        <taxon>Desulfovibrionia</taxon>
        <taxon>Desulfovibrionales</taxon>
        <taxon>Desulfovibrionaceae</taxon>
    </lineage>
</organism>
<accession>E6VUQ2</accession>
<dbReference type="STRING" id="643562.Daes_1279"/>
<keyword evidence="1" id="KW-0812">Transmembrane</keyword>
<evidence type="ECO:0000313" key="2">
    <source>
        <dbReference type="EMBL" id="ADU62293.1"/>
    </source>
</evidence>
<keyword evidence="1" id="KW-0472">Membrane</keyword>
<gene>
    <name evidence="2" type="ordered locus">Daes_1279</name>
</gene>
<keyword evidence="1" id="KW-1133">Transmembrane helix</keyword>
<dbReference type="HOGENOM" id="CLU_181374_0_0_7"/>
<reference evidence="3" key="1">
    <citation type="submission" date="2010-12" db="EMBL/GenBank/DDBJ databases">
        <title>Complete sequence of Desulfovibrio aespoeensis Aspo-2.</title>
        <authorList>
            <consortium name="US DOE Joint Genome Institute"/>
            <person name="Lucas S."/>
            <person name="Copeland A."/>
            <person name="Lapidus A."/>
            <person name="Cheng J.-F."/>
            <person name="Goodwin L."/>
            <person name="Pitluck S."/>
            <person name="Chertkov O."/>
            <person name="Misra M."/>
            <person name="Detter J.C."/>
            <person name="Han C."/>
            <person name="Tapia R."/>
            <person name="Land M."/>
            <person name="Hauser L."/>
            <person name="Kyrpides N."/>
            <person name="Ivanova N."/>
            <person name="Ovchinnikova G."/>
            <person name="Pedersen K."/>
            <person name="Jagevall S."/>
            <person name="Hazen T."/>
            <person name="Woyke T."/>
        </authorList>
    </citation>
    <scope>NUCLEOTIDE SEQUENCE [LARGE SCALE GENOMIC DNA]</scope>
    <source>
        <strain evidence="3">ATCC 700646 / DSM 10631 / Aspo-2</strain>
    </source>
</reference>
<evidence type="ECO:0008006" key="4">
    <source>
        <dbReference type="Google" id="ProtNLM"/>
    </source>
</evidence>
<protein>
    <recommendedName>
        <fullName evidence="4">Lipid A biosynthesis domain protein</fullName>
    </recommendedName>
</protein>
<proteinExistence type="predicted"/>
<dbReference type="EMBL" id="CP002431">
    <property type="protein sequence ID" value="ADU62293.1"/>
    <property type="molecule type" value="Genomic_DNA"/>
</dbReference>
<dbReference type="eggNOG" id="ENOG5032DZY">
    <property type="taxonomic scope" value="Bacteria"/>
</dbReference>
<dbReference type="KEGG" id="das:Daes_1279"/>
<evidence type="ECO:0000256" key="1">
    <source>
        <dbReference type="SAM" id="Phobius"/>
    </source>
</evidence>